<gene>
    <name evidence="2" type="ORF">EYF80_025842</name>
</gene>
<dbReference type="Proteomes" id="UP000314294">
    <property type="component" value="Unassembled WGS sequence"/>
</dbReference>
<evidence type="ECO:0000313" key="3">
    <source>
        <dbReference type="Proteomes" id="UP000314294"/>
    </source>
</evidence>
<evidence type="ECO:0000256" key="1">
    <source>
        <dbReference type="SAM" id="MobiDB-lite"/>
    </source>
</evidence>
<name>A0A4Z2HDH9_9TELE</name>
<proteinExistence type="predicted"/>
<accession>A0A4Z2HDH9</accession>
<keyword evidence="3" id="KW-1185">Reference proteome</keyword>
<feature type="compositionally biased region" description="Polar residues" evidence="1">
    <location>
        <begin position="39"/>
        <end position="48"/>
    </location>
</feature>
<dbReference type="AlphaFoldDB" id="A0A4Z2HDH9"/>
<dbReference type="EMBL" id="SRLO01000262">
    <property type="protein sequence ID" value="TNN63909.1"/>
    <property type="molecule type" value="Genomic_DNA"/>
</dbReference>
<feature type="region of interest" description="Disordered" evidence="1">
    <location>
        <begin position="39"/>
        <end position="83"/>
    </location>
</feature>
<organism evidence="2 3">
    <name type="scientific">Liparis tanakae</name>
    <name type="common">Tanaka's snailfish</name>
    <dbReference type="NCBI Taxonomy" id="230148"/>
    <lineage>
        <taxon>Eukaryota</taxon>
        <taxon>Metazoa</taxon>
        <taxon>Chordata</taxon>
        <taxon>Craniata</taxon>
        <taxon>Vertebrata</taxon>
        <taxon>Euteleostomi</taxon>
        <taxon>Actinopterygii</taxon>
        <taxon>Neopterygii</taxon>
        <taxon>Teleostei</taxon>
        <taxon>Neoteleostei</taxon>
        <taxon>Acanthomorphata</taxon>
        <taxon>Eupercaria</taxon>
        <taxon>Perciformes</taxon>
        <taxon>Cottioidei</taxon>
        <taxon>Cottales</taxon>
        <taxon>Liparidae</taxon>
        <taxon>Liparis</taxon>
    </lineage>
</organism>
<sequence>MEQLAETSVNADISITTLAGLLLVSAEIWFLTRRQLFSPQDSSGSRVESASHGRRPVKAGEEAAGLMSEPPTADSDLGSVQHSSALLPPADRNRCSECGFVSSPSGSAMHRASPHRWNSIQLVWCEVCYLNTESALAIGGVPGHFSAAGQVTYFNLQLAEGINTLDPQMHACSFGRGAPQLGRPLSCGVQCNERPHQDPGDIIFILRPRVTTDRGVYGQVSEWRSRIFLQDPQRKHVRSAPESKHSLGGHSTHRELWSLLRPSSTAGAMCLFSVGAPLQSDSTELLVHLRRSELSLGFRFLSDSVI</sequence>
<comment type="caution">
    <text evidence="2">The sequence shown here is derived from an EMBL/GenBank/DDBJ whole genome shotgun (WGS) entry which is preliminary data.</text>
</comment>
<reference evidence="2 3" key="1">
    <citation type="submission" date="2019-03" db="EMBL/GenBank/DDBJ databases">
        <title>First draft genome of Liparis tanakae, snailfish: a comprehensive survey of snailfish specific genes.</title>
        <authorList>
            <person name="Kim W."/>
            <person name="Song I."/>
            <person name="Jeong J.-H."/>
            <person name="Kim D."/>
            <person name="Kim S."/>
            <person name="Ryu S."/>
            <person name="Song J.Y."/>
            <person name="Lee S.K."/>
        </authorList>
    </citation>
    <scope>NUCLEOTIDE SEQUENCE [LARGE SCALE GENOMIC DNA]</scope>
    <source>
        <tissue evidence="2">Muscle</tissue>
    </source>
</reference>
<evidence type="ECO:0000313" key="2">
    <source>
        <dbReference type="EMBL" id="TNN63909.1"/>
    </source>
</evidence>
<protein>
    <submittedName>
        <fullName evidence="2">Uncharacterized protein</fullName>
    </submittedName>
</protein>